<proteinExistence type="predicted"/>
<sequence length="71" mass="8158">MLVKFNEIKGMSVQGINNETDMMGCCGRTEKMISCFIHVDGSIDLYKHETSDDYVLFRSGKKPFVMAERKF</sequence>
<reference evidence="1 2" key="1">
    <citation type="submission" date="2020-08" db="EMBL/GenBank/DDBJ databases">
        <title>Genome public.</title>
        <authorList>
            <person name="Liu C."/>
            <person name="Sun Q."/>
        </authorList>
    </citation>
    <scope>NUCLEOTIDE SEQUENCE [LARGE SCALE GENOMIC DNA]</scope>
    <source>
        <strain evidence="1 2">NSJ-27</strain>
    </source>
</reference>
<evidence type="ECO:0000313" key="2">
    <source>
        <dbReference type="Proteomes" id="UP000649151"/>
    </source>
</evidence>
<dbReference type="EMBL" id="JACOQK010000001">
    <property type="protein sequence ID" value="MBC5787225.1"/>
    <property type="molecule type" value="Genomic_DNA"/>
</dbReference>
<dbReference type="RefSeq" id="WP_186997142.1">
    <property type="nucleotide sequence ID" value="NZ_JACOQK010000001.1"/>
</dbReference>
<protein>
    <submittedName>
        <fullName evidence="1">Uncharacterized protein</fullName>
    </submittedName>
</protein>
<dbReference type="Proteomes" id="UP000649151">
    <property type="component" value="Unassembled WGS sequence"/>
</dbReference>
<keyword evidence="2" id="KW-1185">Reference proteome</keyword>
<gene>
    <name evidence="1" type="ORF">H8Z77_04185</name>
</gene>
<evidence type="ECO:0000313" key="1">
    <source>
        <dbReference type="EMBL" id="MBC5787225.1"/>
    </source>
</evidence>
<accession>A0ABR7IQ12</accession>
<comment type="caution">
    <text evidence="1">The sequence shown here is derived from an EMBL/GenBank/DDBJ whole genome shotgun (WGS) entry which is preliminary data.</text>
</comment>
<organism evidence="1 2">
    <name type="scientific">Clostridium facile</name>
    <dbReference type="NCBI Taxonomy" id="2763035"/>
    <lineage>
        <taxon>Bacteria</taxon>
        <taxon>Bacillati</taxon>
        <taxon>Bacillota</taxon>
        <taxon>Clostridia</taxon>
        <taxon>Eubacteriales</taxon>
        <taxon>Clostridiaceae</taxon>
        <taxon>Clostridium</taxon>
    </lineage>
</organism>
<name>A0ABR7IQ12_9CLOT</name>